<name>A0A4C1ZN90_EUMVA</name>
<dbReference type="AlphaFoldDB" id="A0A4C1ZN90"/>
<dbReference type="Proteomes" id="UP000299102">
    <property type="component" value="Unassembled WGS sequence"/>
</dbReference>
<proteinExistence type="predicted"/>
<evidence type="ECO:0000313" key="2">
    <source>
        <dbReference type="Proteomes" id="UP000299102"/>
    </source>
</evidence>
<protein>
    <submittedName>
        <fullName evidence="1">Uncharacterized protein</fullName>
    </submittedName>
</protein>
<keyword evidence="2" id="KW-1185">Reference proteome</keyword>
<reference evidence="1 2" key="1">
    <citation type="journal article" date="2019" name="Commun. Biol.">
        <title>The bagworm genome reveals a unique fibroin gene that provides high tensile strength.</title>
        <authorList>
            <person name="Kono N."/>
            <person name="Nakamura H."/>
            <person name="Ohtoshi R."/>
            <person name="Tomita M."/>
            <person name="Numata K."/>
            <person name="Arakawa K."/>
        </authorList>
    </citation>
    <scope>NUCLEOTIDE SEQUENCE [LARGE SCALE GENOMIC DNA]</scope>
</reference>
<evidence type="ECO:0000313" key="1">
    <source>
        <dbReference type="EMBL" id="GBP88359.1"/>
    </source>
</evidence>
<gene>
    <name evidence="1" type="ORF">EVAR_61959_1</name>
</gene>
<accession>A0A4C1ZN90</accession>
<comment type="caution">
    <text evidence="1">The sequence shown here is derived from an EMBL/GenBank/DDBJ whole genome shotgun (WGS) entry which is preliminary data.</text>
</comment>
<organism evidence="1 2">
    <name type="scientific">Eumeta variegata</name>
    <name type="common">Bagworm moth</name>
    <name type="synonym">Eumeta japonica</name>
    <dbReference type="NCBI Taxonomy" id="151549"/>
    <lineage>
        <taxon>Eukaryota</taxon>
        <taxon>Metazoa</taxon>
        <taxon>Ecdysozoa</taxon>
        <taxon>Arthropoda</taxon>
        <taxon>Hexapoda</taxon>
        <taxon>Insecta</taxon>
        <taxon>Pterygota</taxon>
        <taxon>Neoptera</taxon>
        <taxon>Endopterygota</taxon>
        <taxon>Lepidoptera</taxon>
        <taxon>Glossata</taxon>
        <taxon>Ditrysia</taxon>
        <taxon>Tineoidea</taxon>
        <taxon>Psychidae</taxon>
        <taxon>Oiketicinae</taxon>
        <taxon>Eumeta</taxon>
    </lineage>
</organism>
<sequence length="88" mass="9539">MCIDTVVFSACQEKCLAPNNCTHPFLRAPVVVFRGRRVLQPFVVTTDSSVLPSWALRKAAAASAGGAPVAARYDLLQTLGRRPVDRKV</sequence>
<dbReference type="EMBL" id="BGZK01001925">
    <property type="protein sequence ID" value="GBP88359.1"/>
    <property type="molecule type" value="Genomic_DNA"/>
</dbReference>